<reference evidence="2" key="1">
    <citation type="journal article" date="2022" name="Mol. Ecol. Resour.">
        <title>The genomes of chicory, endive, great burdock and yacon provide insights into Asteraceae palaeo-polyploidization history and plant inulin production.</title>
        <authorList>
            <person name="Fan W."/>
            <person name="Wang S."/>
            <person name="Wang H."/>
            <person name="Wang A."/>
            <person name="Jiang F."/>
            <person name="Liu H."/>
            <person name="Zhao H."/>
            <person name="Xu D."/>
            <person name="Zhang Y."/>
        </authorList>
    </citation>
    <scope>NUCLEOTIDE SEQUENCE [LARGE SCALE GENOMIC DNA]</scope>
    <source>
        <strain evidence="2">cv. Punajuju</strain>
    </source>
</reference>
<reference evidence="1 2" key="2">
    <citation type="journal article" date="2022" name="Mol. Ecol. Resour.">
        <title>The genomes of chicory, endive, great burdock and yacon provide insights into Asteraceae paleo-polyploidization history and plant inulin production.</title>
        <authorList>
            <person name="Fan W."/>
            <person name="Wang S."/>
            <person name="Wang H."/>
            <person name="Wang A."/>
            <person name="Jiang F."/>
            <person name="Liu H."/>
            <person name="Zhao H."/>
            <person name="Xu D."/>
            <person name="Zhang Y."/>
        </authorList>
    </citation>
    <scope>NUCLEOTIDE SEQUENCE [LARGE SCALE GENOMIC DNA]</scope>
    <source>
        <strain evidence="2">cv. Punajuju</strain>
        <tissue evidence="1">Leaves</tissue>
    </source>
</reference>
<gene>
    <name evidence="1" type="ORF">L2E82_30240</name>
</gene>
<dbReference type="EMBL" id="CM042013">
    <property type="protein sequence ID" value="KAI3739828.1"/>
    <property type="molecule type" value="Genomic_DNA"/>
</dbReference>
<evidence type="ECO:0000313" key="1">
    <source>
        <dbReference type="EMBL" id="KAI3739828.1"/>
    </source>
</evidence>
<sequence>MNFTERWRKWIKGCLVSRKESVLVNSSSTREFQIKWGVRQGDPMAPFLFVLAIEGLTVSLKEACSQFIYNVISLPNNGPVVSYLIIRVRRWLVNMSLDDITVEDITNELTGEVMGQPFVPPVSTNLNGASTSSSGGVVLAPPPIPPCTQSTVPLNSQLVINPVGNPASDVLTWGAPTRDGTPRPRQPVQVPQPQQQPPVHKPQPSILQIQPQPQQQQQYQYQVGDQGYDDEDEGWMPKNPVNQNQQWNRGQGAPQQHQHQNQWQGQQYYNNEMHNNSNFVPPLYFAQPIRKSVASYFQPREYDDTSPIYFPDNVESQIEIRAQLLGVLPEFRGYRQDDLYNHLYEFLTIANANIPRNTNRNYFRLRLFPFTLKDKAKY</sequence>
<comment type="caution">
    <text evidence="1">The sequence shown here is derived from an EMBL/GenBank/DDBJ whole genome shotgun (WGS) entry which is preliminary data.</text>
</comment>
<accession>A0ACB9D058</accession>
<name>A0ACB9D058_CICIN</name>
<protein>
    <submittedName>
        <fullName evidence="1">Uncharacterized protein</fullName>
    </submittedName>
</protein>
<organism evidence="1 2">
    <name type="scientific">Cichorium intybus</name>
    <name type="common">Chicory</name>
    <dbReference type="NCBI Taxonomy" id="13427"/>
    <lineage>
        <taxon>Eukaryota</taxon>
        <taxon>Viridiplantae</taxon>
        <taxon>Streptophyta</taxon>
        <taxon>Embryophyta</taxon>
        <taxon>Tracheophyta</taxon>
        <taxon>Spermatophyta</taxon>
        <taxon>Magnoliopsida</taxon>
        <taxon>eudicotyledons</taxon>
        <taxon>Gunneridae</taxon>
        <taxon>Pentapetalae</taxon>
        <taxon>asterids</taxon>
        <taxon>campanulids</taxon>
        <taxon>Asterales</taxon>
        <taxon>Asteraceae</taxon>
        <taxon>Cichorioideae</taxon>
        <taxon>Cichorieae</taxon>
        <taxon>Cichoriinae</taxon>
        <taxon>Cichorium</taxon>
    </lineage>
</organism>
<evidence type="ECO:0000313" key="2">
    <source>
        <dbReference type="Proteomes" id="UP001055811"/>
    </source>
</evidence>
<dbReference type="Proteomes" id="UP001055811">
    <property type="component" value="Linkage Group LG05"/>
</dbReference>
<proteinExistence type="predicted"/>
<keyword evidence="2" id="KW-1185">Reference proteome</keyword>